<evidence type="ECO:0000313" key="7">
    <source>
        <dbReference type="EMBL" id="GMM54875.1"/>
    </source>
</evidence>
<dbReference type="InterPro" id="IPR036259">
    <property type="entry name" value="MFS_trans_sf"/>
</dbReference>
<evidence type="ECO:0000256" key="6">
    <source>
        <dbReference type="SAM" id="Phobius"/>
    </source>
</evidence>
<feature type="transmembrane region" description="Helical" evidence="6">
    <location>
        <begin position="443"/>
        <end position="462"/>
    </location>
</feature>
<proteinExistence type="predicted"/>
<evidence type="ECO:0000256" key="2">
    <source>
        <dbReference type="ARBA" id="ARBA00022692"/>
    </source>
</evidence>
<evidence type="ECO:0008006" key="9">
    <source>
        <dbReference type="Google" id="ProtNLM"/>
    </source>
</evidence>
<feature type="transmembrane region" description="Helical" evidence="6">
    <location>
        <begin position="468"/>
        <end position="489"/>
    </location>
</feature>
<accession>A0AAV5RTX3</accession>
<sequence length="622" mass="67224">MNDPVELETLPMSESESEHILERGMPMPPEIEVMENPLAMDAAAELPIAKRFRDEVKARYAHLGVLQRPGLAVLCGLITLFMLAEMLFLTPMITLTLNKLCEGMLDGSISADATSSTGANEGTCDMSKVQVTLSYITSVKMVLNGLVSMVVAGKLGKLSDRIGRIKVFAYMGFITLVSNIVSAFSVSSYIGTHIHFIIFSGVIASLSGGSFALIANINSYITDIIEPKERSTSMSTVTSIMQGVAGLSPLLGSFLIKMYDGNDMVSVYLALFFITVFTIVCTFFIKETRHPEAMEISEETHRKRLDSIASSHSIRLQNTAPTALNSVKNKLHLLLTHALEVLSPIKELWLPRSADGTLTARYNVLALVVVDGFIVFASIAMMPALILFTTYEYGWKSVEIGYFITLSGVTNALVLAVVNKYVTALLSRFSPRISHSVDHVDISIIRIAVVFLATSIAVLVFNPKPLRSIVIFALLRSVSAIAGPTLQSAIVKYFGTNTGEVFGGVALYHTIGMLFCPTIMLKVYGSTVSTRPELFLFMPLGTCVLALLGTFFLRVVYVAPGRPRKESESGYNSSGSKRGSNASSNEDIVNLRAEQSSTAPAPGSESVPVLSQGTSTATAIVT</sequence>
<feature type="transmembrane region" description="Helical" evidence="6">
    <location>
        <begin position="536"/>
        <end position="557"/>
    </location>
</feature>
<feature type="transmembrane region" description="Helical" evidence="6">
    <location>
        <begin position="501"/>
        <end position="524"/>
    </location>
</feature>
<name>A0AAV5RTX3_MAUHU</name>
<dbReference type="Pfam" id="PF07690">
    <property type="entry name" value="MFS_1"/>
    <property type="match status" value="1"/>
</dbReference>
<feature type="compositionally biased region" description="Low complexity" evidence="5">
    <location>
        <begin position="572"/>
        <end position="585"/>
    </location>
</feature>
<feature type="transmembrane region" description="Helical" evidence="6">
    <location>
        <begin position="362"/>
        <end position="388"/>
    </location>
</feature>
<dbReference type="Gene3D" id="1.20.1250.20">
    <property type="entry name" value="MFS general substrate transporter like domains"/>
    <property type="match status" value="1"/>
</dbReference>
<gene>
    <name evidence="7" type="ORF">DAKH74_014910</name>
</gene>
<feature type="transmembrane region" description="Helical" evidence="6">
    <location>
        <begin position="196"/>
        <end position="217"/>
    </location>
</feature>
<keyword evidence="2 6" id="KW-0812">Transmembrane</keyword>
<dbReference type="SUPFAM" id="SSF103473">
    <property type="entry name" value="MFS general substrate transporter"/>
    <property type="match status" value="1"/>
</dbReference>
<evidence type="ECO:0000313" key="8">
    <source>
        <dbReference type="Proteomes" id="UP001377567"/>
    </source>
</evidence>
<dbReference type="Proteomes" id="UP001377567">
    <property type="component" value="Unassembled WGS sequence"/>
</dbReference>
<dbReference type="GO" id="GO:0022857">
    <property type="term" value="F:transmembrane transporter activity"/>
    <property type="evidence" value="ECO:0007669"/>
    <property type="project" value="InterPro"/>
</dbReference>
<dbReference type="PANTHER" id="PTHR23507:SF1">
    <property type="entry name" value="FI18259P1-RELATED"/>
    <property type="match status" value="1"/>
</dbReference>
<feature type="transmembrane region" description="Helical" evidence="6">
    <location>
        <begin position="400"/>
        <end position="422"/>
    </location>
</feature>
<reference evidence="7 8" key="1">
    <citation type="journal article" date="2023" name="Elife">
        <title>Identification of key yeast species and microbe-microbe interactions impacting larval growth of Drosophila in the wild.</title>
        <authorList>
            <person name="Mure A."/>
            <person name="Sugiura Y."/>
            <person name="Maeda R."/>
            <person name="Honda K."/>
            <person name="Sakurai N."/>
            <person name="Takahashi Y."/>
            <person name="Watada M."/>
            <person name="Katoh T."/>
            <person name="Gotoh A."/>
            <person name="Gotoh Y."/>
            <person name="Taniguchi I."/>
            <person name="Nakamura K."/>
            <person name="Hayashi T."/>
            <person name="Katayama T."/>
            <person name="Uemura T."/>
            <person name="Hattori Y."/>
        </authorList>
    </citation>
    <scope>NUCLEOTIDE SEQUENCE [LARGE SCALE GENOMIC DNA]</scope>
    <source>
        <strain evidence="7 8">KH-74</strain>
    </source>
</reference>
<comment type="caution">
    <text evidence="7">The sequence shown here is derived from an EMBL/GenBank/DDBJ whole genome shotgun (WGS) entry which is preliminary data.</text>
</comment>
<protein>
    <recommendedName>
        <fullName evidence="9">Major facilitator superfamily (MFS) profile domain-containing protein</fullName>
    </recommendedName>
</protein>
<feature type="transmembrane region" description="Helical" evidence="6">
    <location>
        <begin position="167"/>
        <end position="190"/>
    </location>
</feature>
<dbReference type="InterPro" id="IPR011701">
    <property type="entry name" value="MFS"/>
</dbReference>
<feature type="region of interest" description="Disordered" evidence="5">
    <location>
        <begin position="563"/>
        <end position="622"/>
    </location>
</feature>
<comment type="subcellular location">
    <subcellularLocation>
        <location evidence="1">Membrane</location>
        <topology evidence="1">Multi-pass membrane protein</topology>
    </subcellularLocation>
</comment>
<dbReference type="PANTHER" id="PTHR23507">
    <property type="entry name" value="ZGC:174356"/>
    <property type="match status" value="1"/>
</dbReference>
<evidence type="ECO:0000256" key="5">
    <source>
        <dbReference type="SAM" id="MobiDB-lite"/>
    </source>
</evidence>
<evidence type="ECO:0000256" key="3">
    <source>
        <dbReference type="ARBA" id="ARBA00022989"/>
    </source>
</evidence>
<keyword evidence="4 6" id="KW-0472">Membrane</keyword>
<dbReference type="EMBL" id="BTGD01000003">
    <property type="protein sequence ID" value="GMM54875.1"/>
    <property type="molecule type" value="Genomic_DNA"/>
</dbReference>
<feature type="transmembrane region" description="Helical" evidence="6">
    <location>
        <begin position="265"/>
        <end position="285"/>
    </location>
</feature>
<dbReference type="GO" id="GO:0016020">
    <property type="term" value="C:membrane"/>
    <property type="evidence" value="ECO:0007669"/>
    <property type="project" value="UniProtKB-SubCell"/>
</dbReference>
<evidence type="ECO:0000256" key="1">
    <source>
        <dbReference type="ARBA" id="ARBA00004141"/>
    </source>
</evidence>
<feature type="transmembrane region" description="Helical" evidence="6">
    <location>
        <begin position="69"/>
        <end position="89"/>
    </location>
</feature>
<feature type="transmembrane region" description="Helical" evidence="6">
    <location>
        <begin position="237"/>
        <end position="259"/>
    </location>
</feature>
<organism evidence="7 8">
    <name type="scientific">Maudiozyma humilis</name>
    <name type="common">Sour dough yeast</name>
    <name type="synonym">Kazachstania humilis</name>
    <dbReference type="NCBI Taxonomy" id="51915"/>
    <lineage>
        <taxon>Eukaryota</taxon>
        <taxon>Fungi</taxon>
        <taxon>Dikarya</taxon>
        <taxon>Ascomycota</taxon>
        <taxon>Saccharomycotina</taxon>
        <taxon>Saccharomycetes</taxon>
        <taxon>Saccharomycetales</taxon>
        <taxon>Saccharomycetaceae</taxon>
        <taxon>Maudiozyma</taxon>
    </lineage>
</organism>
<evidence type="ECO:0000256" key="4">
    <source>
        <dbReference type="ARBA" id="ARBA00023136"/>
    </source>
</evidence>
<keyword evidence="8" id="KW-1185">Reference proteome</keyword>
<dbReference type="AlphaFoldDB" id="A0AAV5RTX3"/>
<keyword evidence="3 6" id="KW-1133">Transmembrane helix</keyword>
<feature type="compositionally biased region" description="Polar residues" evidence="5">
    <location>
        <begin position="609"/>
        <end position="622"/>
    </location>
</feature>